<dbReference type="Pfam" id="PF00440">
    <property type="entry name" value="TetR_N"/>
    <property type="match status" value="1"/>
</dbReference>
<dbReference type="Proteomes" id="UP000198356">
    <property type="component" value="Unassembled WGS sequence"/>
</dbReference>
<feature type="DNA-binding region" description="H-T-H motif" evidence="4">
    <location>
        <begin position="44"/>
        <end position="63"/>
    </location>
</feature>
<dbReference type="PRINTS" id="PR00455">
    <property type="entry name" value="HTHTETR"/>
</dbReference>
<evidence type="ECO:0000313" key="6">
    <source>
        <dbReference type="EMBL" id="SNS33540.1"/>
    </source>
</evidence>
<dbReference type="OrthoDB" id="494991at2"/>
<dbReference type="InterPro" id="IPR009057">
    <property type="entry name" value="Homeodomain-like_sf"/>
</dbReference>
<name>A0A239DLY4_9BACT</name>
<gene>
    <name evidence="6" type="ORF">SAMN05421770_101550</name>
</gene>
<dbReference type="Gene3D" id="1.10.357.10">
    <property type="entry name" value="Tetracycline Repressor, domain 2"/>
    <property type="match status" value="1"/>
</dbReference>
<dbReference type="AlphaFoldDB" id="A0A239DLY4"/>
<dbReference type="InterPro" id="IPR050109">
    <property type="entry name" value="HTH-type_TetR-like_transc_reg"/>
</dbReference>
<sequence length="213" mass="23164">MGSTAPAAFEARKTPVQARSGVTVDAIHEAAIQVLLSHGPDRLTTTRVATRAGVSVGTLYQYYPHKQALLYAVMERHLNRVVAAVERACGESLGKPIPAMVDAVIQSFVDAKMERADVSRALYAVAAEMNSISLIRHTGERARTALAAMLRTAPGARFERLEETVQMLYAAMAGTTRHVMENGARPEAVGMLRRELRMLAESYLLRSADGRGE</sequence>
<evidence type="ECO:0000256" key="3">
    <source>
        <dbReference type="ARBA" id="ARBA00023163"/>
    </source>
</evidence>
<dbReference type="InterPro" id="IPR041669">
    <property type="entry name" value="TetR_C_15"/>
</dbReference>
<dbReference type="PROSITE" id="PS50977">
    <property type="entry name" value="HTH_TETR_2"/>
    <property type="match status" value="1"/>
</dbReference>
<dbReference type="GO" id="GO:0003700">
    <property type="term" value="F:DNA-binding transcription factor activity"/>
    <property type="evidence" value="ECO:0007669"/>
    <property type="project" value="TreeGrafter"/>
</dbReference>
<evidence type="ECO:0000313" key="7">
    <source>
        <dbReference type="Proteomes" id="UP000198356"/>
    </source>
</evidence>
<proteinExistence type="predicted"/>
<feature type="domain" description="HTH tetR-type" evidence="5">
    <location>
        <begin position="21"/>
        <end position="81"/>
    </location>
</feature>
<organism evidence="6 7">
    <name type="scientific">Granulicella rosea</name>
    <dbReference type="NCBI Taxonomy" id="474952"/>
    <lineage>
        <taxon>Bacteria</taxon>
        <taxon>Pseudomonadati</taxon>
        <taxon>Acidobacteriota</taxon>
        <taxon>Terriglobia</taxon>
        <taxon>Terriglobales</taxon>
        <taxon>Acidobacteriaceae</taxon>
        <taxon>Granulicella</taxon>
    </lineage>
</organism>
<evidence type="ECO:0000259" key="5">
    <source>
        <dbReference type="PROSITE" id="PS50977"/>
    </source>
</evidence>
<keyword evidence="1" id="KW-0805">Transcription regulation</keyword>
<keyword evidence="2 4" id="KW-0238">DNA-binding</keyword>
<dbReference type="PANTHER" id="PTHR30055:SF234">
    <property type="entry name" value="HTH-TYPE TRANSCRIPTIONAL REGULATOR BETI"/>
    <property type="match status" value="1"/>
</dbReference>
<dbReference type="GO" id="GO:0000976">
    <property type="term" value="F:transcription cis-regulatory region binding"/>
    <property type="evidence" value="ECO:0007669"/>
    <property type="project" value="TreeGrafter"/>
</dbReference>
<dbReference type="PANTHER" id="PTHR30055">
    <property type="entry name" value="HTH-TYPE TRANSCRIPTIONAL REGULATOR RUTR"/>
    <property type="match status" value="1"/>
</dbReference>
<evidence type="ECO:0000256" key="4">
    <source>
        <dbReference type="PROSITE-ProRule" id="PRU00335"/>
    </source>
</evidence>
<dbReference type="InterPro" id="IPR001647">
    <property type="entry name" value="HTH_TetR"/>
</dbReference>
<accession>A0A239DLY4</accession>
<keyword evidence="3" id="KW-0804">Transcription</keyword>
<dbReference type="Pfam" id="PF17918">
    <property type="entry name" value="TetR_C_15"/>
    <property type="match status" value="1"/>
</dbReference>
<protein>
    <submittedName>
        <fullName evidence="6">Transcriptional regulator, TetR family</fullName>
    </submittedName>
</protein>
<dbReference type="SUPFAM" id="SSF46689">
    <property type="entry name" value="Homeodomain-like"/>
    <property type="match status" value="1"/>
</dbReference>
<dbReference type="EMBL" id="FZOU01000001">
    <property type="protein sequence ID" value="SNS33540.1"/>
    <property type="molecule type" value="Genomic_DNA"/>
</dbReference>
<dbReference type="RefSeq" id="WP_089406834.1">
    <property type="nucleotide sequence ID" value="NZ_FZOU01000001.1"/>
</dbReference>
<reference evidence="6 7" key="1">
    <citation type="submission" date="2017-06" db="EMBL/GenBank/DDBJ databases">
        <authorList>
            <person name="Kim H.J."/>
            <person name="Triplett B.A."/>
        </authorList>
    </citation>
    <scope>NUCLEOTIDE SEQUENCE [LARGE SCALE GENOMIC DNA]</scope>
    <source>
        <strain evidence="6 7">DSM 18704</strain>
    </source>
</reference>
<keyword evidence="7" id="KW-1185">Reference proteome</keyword>
<evidence type="ECO:0000256" key="1">
    <source>
        <dbReference type="ARBA" id="ARBA00023015"/>
    </source>
</evidence>
<evidence type="ECO:0000256" key="2">
    <source>
        <dbReference type="ARBA" id="ARBA00023125"/>
    </source>
</evidence>